<dbReference type="InterPro" id="IPR012910">
    <property type="entry name" value="Plug_dom"/>
</dbReference>
<dbReference type="Pfam" id="PF07715">
    <property type="entry name" value="Plug"/>
    <property type="match status" value="1"/>
</dbReference>
<dbReference type="InterPro" id="IPR039426">
    <property type="entry name" value="TonB-dep_rcpt-like"/>
</dbReference>
<protein>
    <recommendedName>
        <fullName evidence="1">TonB-dependent receptor plug domain-containing protein</fullName>
    </recommendedName>
</protein>
<organism evidence="2">
    <name type="scientific">marine sediment metagenome</name>
    <dbReference type="NCBI Taxonomy" id="412755"/>
    <lineage>
        <taxon>unclassified sequences</taxon>
        <taxon>metagenomes</taxon>
        <taxon>ecological metagenomes</taxon>
    </lineage>
</organism>
<name>X1D799_9ZZZZ</name>
<dbReference type="EMBL" id="BART01035617">
    <property type="protein sequence ID" value="GAH16092.1"/>
    <property type="molecule type" value="Genomic_DNA"/>
</dbReference>
<feature type="non-terminal residue" evidence="2">
    <location>
        <position position="1"/>
    </location>
</feature>
<dbReference type="PANTHER" id="PTHR40980:SF4">
    <property type="entry name" value="TONB-DEPENDENT RECEPTOR-LIKE BETA-BARREL DOMAIN-CONTAINING PROTEIN"/>
    <property type="match status" value="1"/>
</dbReference>
<accession>X1D799</accession>
<sequence length="124" mass="13444">GTYTLQFSYLSYHDIEQEIEVVGGETLVINSEMEMASIMGEEVVITGMMRGQTAAINQQITSNTIVNVVSKEKIRELPDANAAEAIARLPGISLQRDAGEGTKVVIRGLAPKFNSITMVLDVIC</sequence>
<dbReference type="InterPro" id="IPR037066">
    <property type="entry name" value="Plug_dom_sf"/>
</dbReference>
<gene>
    <name evidence="2" type="ORF">S01H4_60412</name>
</gene>
<reference evidence="2" key="1">
    <citation type="journal article" date="2014" name="Front. Microbiol.">
        <title>High frequency of phylogenetically diverse reductive dehalogenase-homologous genes in deep subseafloor sedimentary metagenomes.</title>
        <authorList>
            <person name="Kawai M."/>
            <person name="Futagami T."/>
            <person name="Toyoda A."/>
            <person name="Takaki Y."/>
            <person name="Nishi S."/>
            <person name="Hori S."/>
            <person name="Arai W."/>
            <person name="Tsubouchi T."/>
            <person name="Morono Y."/>
            <person name="Uchiyama I."/>
            <person name="Ito T."/>
            <person name="Fujiyama A."/>
            <person name="Inagaki F."/>
            <person name="Takami H."/>
        </authorList>
    </citation>
    <scope>NUCLEOTIDE SEQUENCE</scope>
    <source>
        <strain evidence="2">Expedition CK06-06</strain>
    </source>
</reference>
<dbReference type="SUPFAM" id="SSF56935">
    <property type="entry name" value="Porins"/>
    <property type="match status" value="1"/>
</dbReference>
<dbReference type="AlphaFoldDB" id="X1D799"/>
<proteinExistence type="predicted"/>
<feature type="domain" description="TonB-dependent receptor plug" evidence="1">
    <location>
        <begin position="62"/>
        <end position="119"/>
    </location>
</feature>
<comment type="caution">
    <text evidence="2">The sequence shown here is derived from an EMBL/GenBank/DDBJ whole genome shotgun (WGS) entry which is preliminary data.</text>
</comment>
<dbReference type="Gene3D" id="2.170.130.10">
    <property type="entry name" value="TonB-dependent receptor, plug domain"/>
    <property type="match status" value="1"/>
</dbReference>
<evidence type="ECO:0000259" key="1">
    <source>
        <dbReference type="Pfam" id="PF07715"/>
    </source>
</evidence>
<dbReference type="PANTHER" id="PTHR40980">
    <property type="entry name" value="PLUG DOMAIN-CONTAINING PROTEIN"/>
    <property type="match status" value="1"/>
</dbReference>
<evidence type="ECO:0000313" key="2">
    <source>
        <dbReference type="EMBL" id="GAH16092.1"/>
    </source>
</evidence>
<dbReference type="PROSITE" id="PS52016">
    <property type="entry name" value="TONB_DEPENDENT_REC_3"/>
    <property type="match status" value="1"/>
</dbReference>